<protein>
    <submittedName>
        <fullName evidence="1">Uncharacterized protein</fullName>
    </submittedName>
</protein>
<sequence length="116" mass="13261">MFICLHGLTSQAISTSIRRDLQRRGIKWIRTRFGAIADDEQLWSQYKTEPKVKRMFSGVDLIIPVTPQPQYPLLQKTMPPNSKLGPQISILDLNTNKLLKMIKKKYRVAGGITNHA</sequence>
<gene>
    <name evidence="1" type="ORF">J4215_05450</name>
</gene>
<evidence type="ECO:0000313" key="1">
    <source>
        <dbReference type="EMBL" id="MBS3062000.1"/>
    </source>
</evidence>
<reference evidence="1" key="2">
    <citation type="submission" date="2021-05" db="EMBL/GenBank/DDBJ databases">
        <title>Protein family content uncovers lineage relationships and bacterial pathway maintenance mechanisms in DPANN archaea.</title>
        <authorList>
            <person name="Castelle C.J."/>
            <person name="Meheust R."/>
            <person name="Jaffe A.L."/>
            <person name="Seitz K."/>
            <person name="Gong X."/>
            <person name="Baker B.J."/>
            <person name="Banfield J.F."/>
        </authorList>
    </citation>
    <scope>NUCLEOTIDE SEQUENCE</scope>
    <source>
        <strain evidence="1">RIFCSPLOWO2_01_FULL_AR10_48_17</strain>
    </source>
</reference>
<dbReference type="AlphaFoldDB" id="A0A8T4LBB2"/>
<proteinExistence type="predicted"/>
<dbReference type="EMBL" id="JAGVWC010000011">
    <property type="protein sequence ID" value="MBS3062000.1"/>
    <property type="molecule type" value="Genomic_DNA"/>
</dbReference>
<organism evidence="1 2">
    <name type="scientific">Candidatus Iainarchaeum sp</name>
    <dbReference type="NCBI Taxonomy" id="3101447"/>
    <lineage>
        <taxon>Archaea</taxon>
        <taxon>Candidatus Iainarchaeota</taxon>
        <taxon>Candidatus Iainarchaeia</taxon>
        <taxon>Candidatus Iainarchaeales</taxon>
        <taxon>Candidatus Iainarchaeaceae</taxon>
        <taxon>Candidatus Iainarchaeum</taxon>
    </lineage>
</organism>
<evidence type="ECO:0000313" key="2">
    <source>
        <dbReference type="Proteomes" id="UP000675968"/>
    </source>
</evidence>
<accession>A0A8T4LBB2</accession>
<name>A0A8T4LBB2_9ARCH</name>
<comment type="caution">
    <text evidence="1">The sequence shown here is derived from an EMBL/GenBank/DDBJ whole genome shotgun (WGS) entry which is preliminary data.</text>
</comment>
<reference evidence="1" key="1">
    <citation type="submission" date="2021-03" db="EMBL/GenBank/DDBJ databases">
        <authorList>
            <person name="Jaffe A."/>
        </authorList>
    </citation>
    <scope>NUCLEOTIDE SEQUENCE</scope>
    <source>
        <strain evidence="1">RIFCSPLOWO2_01_FULL_AR10_48_17</strain>
    </source>
</reference>
<dbReference type="Proteomes" id="UP000675968">
    <property type="component" value="Unassembled WGS sequence"/>
</dbReference>